<feature type="signal peptide" evidence="1">
    <location>
        <begin position="1"/>
        <end position="20"/>
    </location>
</feature>
<evidence type="ECO:0000313" key="2">
    <source>
        <dbReference type="EMBL" id="JAD31232.1"/>
    </source>
</evidence>
<sequence length="36" mass="3997">MHLHWSLTPCLLLQFALVSAFTMVKSDSDPAPVARL</sequence>
<name>A0A0A8Z8P1_ARUDO</name>
<feature type="chain" id="PRO_5002059894" evidence="1">
    <location>
        <begin position="21"/>
        <end position="36"/>
    </location>
</feature>
<evidence type="ECO:0000256" key="1">
    <source>
        <dbReference type="SAM" id="SignalP"/>
    </source>
</evidence>
<accession>A0A0A8Z8P1</accession>
<proteinExistence type="predicted"/>
<keyword evidence="1" id="KW-0732">Signal</keyword>
<reference evidence="2" key="2">
    <citation type="journal article" date="2015" name="Data Brief">
        <title>Shoot transcriptome of the giant reed, Arundo donax.</title>
        <authorList>
            <person name="Barrero R.A."/>
            <person name="Guerrero F.D."/>
            <person name="Moolhuijzen P."/>
            <person name="Goolsby J.A."/>
            <person name="Tidwell J."/>
            <person name="Bellgard S.E."/>
            <person name="Bellgard M.I."/>
        </authorList>
    </citation>
    <scope>NUCLEOTIDE SEQUENCE</scope>
    <source>
        <tissue evidence="2">Shoot tissue taken approximately 20 cm above the soil surface</tissue>
    </source>
</reference>
<reference evidence="2" key="1">
    <citation type="submission" date="2014-09" db="EMBL/GenBank/DDBJ databases">
        <authorList>
            <person name="Magalhaes I.L.F."/>
            <person name="Oliveira U."/>
            <person name="Santos F.R."/>
            <person name="Vidigal T.H.D.A."/>
            <person name="Brescovit A.D."/>
            <person name="Santos A.J."/>
        </authorList>
    </citation>
    <scope>NUCLEOTIDE SEQUENCE</scope>
    <source>
        <tissue evidence="2">Shoot tissue taken approximately 20 cm above the soil surface</tissue>
    </source>
</reference>
<dbReference type="AlphaFoldDB" id="A0A0A8Z8P1"/>
<protein>
    <submittedName>
        <fullName evidence="2">Uncharacterized protein</fullName>
    </submittedName>
</protein>
<organism evidence="2">
    <name type="scientific">Arundo donax</name>
    <name type="common">Giant reed</name>
    <name type="synonym">Donax arundinaceus</name>
    <dbReference type="NCBI Taxonomy" id="35708"/>
    <lineage>
        <taxon>Eukaryota</taxon>
        <taxon>Viridiplantae</taxon>
        <taxon>Streptophyta</taxon>
        <taxon>Embryophyta</taxon>
        <taxon>Tracheophyta</taxon>
        <taxon>Spermatophyta</taxon>
        <taxon>Magnoliopsida</taxon>
        <taxon>Liliopsida</taxon>
        <taxon>Poales</taxon>
        <taxon>Poaceae</taxon>
        <taxon>PACMAD clade</taxon>
        <taxon>Arundinoideae</taxon>
        <taxon>Arundineae</taxon>
        <taxon>Arundo</taxon>
    </lineage>
</organism>
<dbReference type="EMBL" id="GBRH01266663">
    <property type="protein sequence ID" value="JAD31232.1"/>
    <property type="molecule type" value="Transcribed_RNA"/>
</dbReference>